<evidence type="ECO:0000259" key="1">
    <source>
        <dbReference type="Pfam" id="PF01171"/>
    </source>
</evidence>
<organism evidence="2">
    <name type="scientific">Choricystis parasitica</name>
    <dbReference type="NCBI Taxonomy" id="41300"/>
    <lineage>
        <taxon>Eukaryota</taxon>
        <taxon>Viridiplantae</taxon>
        <taxon>Chlorophyta</taxon>
        <taxon>core chlorophytes</taxon>
        <taxon>Trebouxiophyceae</taxon>
        <taxon>Trebouxiophyceae incertae sedis</taxon>
        <taxon>Choricystis clade</taxon>
        <taxon>Choricystis</taxon>
    </lineage>
</organism>
<gene>
    <name evidence="2" type="primary">ycf62</name>
</gene>
<dbReference type="AlphaFoldDB" id="A0A097KP01"/>
<geneLocation type="chloroplast" evidence="2"/>
<dbReference type="SUPFAM" id="SSF52402">
    <property type="entry name" value="Adenine nucleotide alpha hydrolases-like"/>
    <property type="match status" value="1"/>
</dbReference>
<dbReference type="InterPro" id="IPR014729">
    <property type="entry name" value="Rossmann-like_a/b/a_fold"/>
</dbReference>
<keyword evidence="2" id="KW-0150">Chloroplast</keyword>
<dbReference type="GeneID" id="22160119"/>
<reference evidence="2" key="1">
    <citation type="journal article" date="2014" name="BMC Evol. Biol.">
        <title>Chloroplast phylogenomic analysis resolves deep-level relationships within the green algal class Trebouxiophyceae.</title>
        <authorList>
            <person name="Lemieux C."/>
            <person name="Otis C."/>
            <person name="Turmel M."/>
        </authorList>
    </citation>
    <scope>NUCLEOTIDE SEQUENCE</scope>
</reference>
<protein>
    <submittedName>
        <fullName evidence="2">Hypothetical chloroplast RF62</fullName>
    </submittedName>
</protein>
<sequence length="233" mass="26687">MTHRDQHTTSLLNCWCIEEYTRFVDHVTQTITMLFSGGQDSMVALWLLHHTARAHARSLSILHYNHLWQRDNFFMAEHAASVSFWLHCPHVMAMPTYRVDSERGASHWRASTNTRLTDPNTPHVFVNGHTQSDAHESTLFTFARTLTRHGPPLTDRGHTPESVAPVLRPLGRLSRHETGFIVHAHQLPVYPDRVNSTYTNTRAQIRYIILPLLAKMGFGTTDHIELPGTRTQN</sequence>
<dbReference type="InterPro" id="IPR011063">
    <property type="entry name" value="TilS/TtcA_N"/>
</dbReference>
<accession>A0A097KP01</accession>
<name>A0A097KP01_9CHLO</name>
<dbReference type="EMBL" id="KM462878">
    <property type="protein sequence ID" value="AIT94895.1"/>
    <property type="molecule type" value="Genomic_DNA"/>
</dbReference>
<evidence type="ECO:0000313" key="2">
    <source>
        <dbReference type="EMBL" id="AIT94895.1"/>
    </source>
</evidence>
<feature type="domain" description="tRNA(Ile)-lysidine/2-thiocytidine synthase N-terminal" evidence="1">
    <location>
        <begin position="34"/>
        <end position="206"/>
    </location>
</feature>
<dbReference type="Pfam" id="PF01171">
    <property type="entry name" value="ATP_bind_3"/>
    <property type="match status" value="1"/>
</dbReference>
<dbReference type="RefSeq" id="YP_009106040.1">
    <property type="nucleotide sequence ID" value="NC_025539.1"/>
</dbReference>
<keyword evidence="2" id="KW-0934">Plastid</keyword>
<dbReference type="Gene3D" id="3.40.50.620">
    <property type="entry name" value="HUPs"/>
    <property type="match status" value="1"/>
</dbReference>
<proteinExistence type="predicted"/>